<keyword evidence="3" id="KW-1185">Reference proteome</keyword>
<feature type="compositionally biased region" description="Basic and acidic residues" evidence="1">
    <location>
        <begin position="17"/>
        <end position="27"/>
    </location>
</feature>
<evidence type="ECO:0000313" key="2">
    <source>
        <dbReference type="EMBL" id="AUN29776.1"/>
    </source>
</evidence>
<accession>A0A2K9NB85</accession>
<feature type="region of interest" description="Disordered" evidence="1">
    <location>
        <begin position="1"/>
        <end position="86"/>
    </location>
</feature>
<dbReference type="EMBL" id="CP025611">
    <property type="protein sequence ID" value="AUN29776.1"/>
    <property type="molecule type" value="Genomic_DNA"/>
</dbReference>
<proteinExistence type="predicted"/>
<dbReference type="RefSeq" id="WP_102111497.1">
    <property type="nucleotide sequence ID" value="NZ_BMGN01000003.1"/>
</dbReference>
<dbReference type="Proteomes" id="UP000234752">
    <property type="component" value="Chromosome eg_1"/>
</dbReference>
<feature type="compositionally biased region" description="Polar residues" evidence="1">
    <location>
        <begin position="1"/>
        <end position="16"/>
    </location>
</feature>
<name>A0A2K9NB85_9PROT</name>
<organism evidence="2 3">
    <name type="scientific">Niveispirillum cyanobacteriorum</name>
    <dbReference type="NCBI Taxonomy" id="1612173"/>
    <lineage>
        <taxon>Bacteria</taxon>
        <taxon>Pseudomonadati</taxon>
        <taxon>Pseudomonadota</taxon>
        <taxon>Alphaproteobacteria</taxon>
        <taxon>Rhodospirillales</taxon>
        <taxon>Azospirillaceae</taxon>
        <taxon>Niveispirillum</taxon>
    </lineage>
</organism>
<dbReference type="OrthoDB" id="8129930at2"/>
<evidence type="ECO:0000256" key="1">
    <source>
        <dbReference type="SAM" id="MobiDB-lite"/>
    </source>
</evidence>
<evidence type="ECO:0000313" key="3">
    <source>
        <dbReference type="Proteomes" id="UP000234752"/>
    </source>
</evidence>
<feature type="compositionally biased region" description="Basic and acidic residues" evidence="1">
    <location>
        <begin position="77"/>
        <end position="86"/>
    </location>
</feature>
<reference evidence="2 3" key="1">
    <citation type="submission" date="2017-12" db="EMBL/GenBank/DDBJ databases">
        <title>Genomes of bacteria within cyanobacterial aggregates.</title>
        <authorList>
            <person name="Cai H."/>
        </authorList>
    </citation>
    <scope>NUCLEOTIDE SEQUENCE [LARGE SCALE GENOMIC DNA]</scope>
    <source>
        <strain evidence="2 3">TH16</strain>
    </source>
</reference>
<protein>
    <submittedName>
        <fullName evidence="2">Uncharacterized protein</fullName>
    </submittedName>
</protein>
<sequence length="86" mass="9774">MPNQTQYPTTSKQPRQPTERELDRDLDNSFPASDPVASEQRVTAKPPPRTDGTGQDQGVLPTPTDEQKAQAQKNRRHLEADQERRH</sequence>
<dbReference type="AlphaFoldDB" id="A0A2K9NB85"/>
<gene>
    <name evidence="2" type="ORF">C0V82_05715</name>
</gene>
<dbReference type="KEGG" id="ncb:C0V82_05715"/>